<keyword evidence="4 6" id="KW-1133">Transmembrane helix</keyword>
<organism evidence="8 9">
    <name type="scientific">Kribbella italica</name>
    <dbReference type="NCBI Taxonomy" id="1540520"/>
    <lineage>
        <taxon>Bacteria</taxon>
        <taxon>Bacillati</taxon>
        <taxon>Actinomycetota</taxon>
        <taxon>Actinomycetes</taxon>
        <taxon>Propionibacteriales</taxon>
        <taxon>Kribbellaceae</taxon>
        <taxon>Kribbella</taxon>
    </lineage>
</organism>
<dbReference type="RefSeq" id="WP_184794105.1">
    <property type="nucleotide sequence ID" value="NZ_JACHMY010000001.1"/>
</dbReference>
<keyword evidence="2" id="KW-0813">Transport</keyword>
<feature type="transmembrane region" description="Helical" evidence="6">
    <location>
        <begin position="139"/>
        <end position="161"/>
    </location>
</feature>
<evidence type="ECO:0000256" key="5">
    <source>
        <dbReference type="ARBA" id="ARBA00023136"/>
    </source>
</evidence>
<evidence type="ECO:0000256" key="3">
    <source>
        <dbReference type="ARBA" id="ARBA00022692"/>
    </source>
</evidence>
<dbReference type="InterPro" id="IPR020846">
    <property type="entry name" value="MFS_dom"/>
</dbReference>
<gene>
    <name evidence="8" type="ORF">HDA39_001067</name>
</gene>
<feature type="transmembrane region" description="Helical" evidence="6">
    <location>
        <begin position="293"/>
        <end position="319"/>
    </location>
</feature>
<evidence type="ECO:0000259" key="7">
    <source>
        <dbReference type="PROSITE" id="PS50850"/>
    </source>
</evidence>
<dbReference type="PANTHER" id="PTHR42718:SF9">
    <property type="entry name" value="MAJOR FACILITATOR SUPERFAMILY MULTIDRUG TRANSPORTER MFSC"/>
    <property type="match status" value="1"/>
</dbReference>
<keyword evidence="3 6" id="KW-0812">Transmembrane</keyword>
<accession>A0A7W9MSX0</accession>
<reference evidence="8 9" key="1">
    <citation type="submission" date="2020-08" db="EMBL/GenBank/DDBJ databases">
        <title>Sequencing the genomes of 1000 actinobacteria strains.</title>
        <authorList>
            <person name="Klenk H.-P."/>
        </authorList>
    </citation>
    <scope>NUCLEOTIDE SEQUENCE [LARGE SCALE GENOMIC DNA]</scope>
    <source>
        <strain evidence="8 9">DSM 28967</strain>
    </source>
</reference>
<feature type="transmembrane region" description="Helical" evidence="6">
    <location>
        <begin position="269"/>
        <end position="287"/>
    </location>
</feature>
<evidence type="ECO:0000313" key="8">
    <source>
        <dbReference type="EMBL" id="MBB5834333.1"/>
    </source>
</evidence>
<evidence type="ECO:0000256" key="2">
    <source>
        <dbReference type="ARBA" id="ARBA00022448"/>
    </source>
</evidence>
<evidence type="ECO:0000313" key="9">
    <source>
        <dbReference type="Proteomes" id="UP000549971"/>
    </source>
</evidence>
<feature type="transmembrane region" description="Helical" evidence="6">
    <location>
        <begin position="45"/>
        <end position="64"/>
    </location>
</feature>
<evidence type="ECO:0000256" key="1">
    <source>
        <dbReference type="ARBA" id="ARBA00004651"/>
    </source>
</evidence>
<dbReference type="Pfam" id="PF07690">
    <property type="entry name" value="MFS_1"/>
    <property type="match status" value="1"/>
</dbReference>
<proteinExistence type="predicted"/>
<feature type="transmembrane region" description="Helical" evidence="6">
    <location>
        <begin position="167"/>
        <end position="187"/>
    </location>
</feature>
<sequence>MDAITPRPALATGVAAASFFLITLNASLVTVALPSIGRELGADDALAWILSGYSLVFAVCLLPAGVWSDRVGARRAFAIGMTGFVATSMVCADASDLTVLLAARAVQGAAAAAVLPSGLALLTAATSDPVRRTRAVGRWSAAGAVALVVGSPVGGAITTTFGWSATFWLNVAVGLPILVATCAVPTGQRSVRRTGRLSIGPGAVVSTVTGFAVNFSSYGVIFVVTLFVQQLLEKSAWVSGLVFVPMTALIIPANLLAGRLTTRYGAGRVLLVGQGLMLAGLLGLCSVDEQVSLWALIAWLLPIGAGAGLVAPAMTTMMLDGIAAARAGFGAGLLNASRQVGSGTAAALFGALLGTAHFLAGFRVSLVVAAAVVAVSTFLGVSLAGVPSRRVVRGD</sequence>
<dbReference type="InterPro" id="IPR011701">
    <property type="entry name" value="MFS"/>
</dbReference>
<keyword evidence="5 6" id="KW-0472">Membrane</keyword>
<feature type="transmembrane region" description="Helical" evidence="6">
    <location>
        <begin position="366"/>
        <end position="386"/>
    </location>
</feature>
<dbReference type="EMBL" id="JACHMY010000001">
    <property type="protein sequence ID" value="MBB5834333.1"/>
    <property type="molecule type" value="Genomic_DNA"/>
</dbReference>
<keyword evidence="9" id="KW-1185">Reference proteome</keyword>
<protein>
    <submittedName>
        <fullName evidence="8">DHA2 family methylenomycin A resistance protein-like MFS transporter</fullName>
    </submittedName>
</protein>
<dbReference type="PANTHER" id="PTHR42718">
    <property type="entry name" value="MAJOR FACILITATOR SUPERFAMILY MULTIDRUG TRANSPORTER MFSC"/>
    <property type="match status" value="1"/>
</dbReference>
<feature type="transmembrane region" description="Helical" evidence="6">
    <location>
        <begin position="12"/>
        <end position="33"/>
    </location>
</feature>
<dbReference type="InterPro" id="IPR036259">
    <property type="entry name" value="MFS_trans_sf"/>
</dbReference>
<dbReference type="GO" id="GO:0005886">
    <property type="term" value="C:plasma membrane"/>
    <property type="evidence" value="ECO:0007669"/>
    <property type="project" value="UniProtKB-SubCell"/>
</dbReference>
<dbReference type="AlphaFoldDB" id="A0A7W9MSX0"/>
<comment type="subcellular location">
    <subcellularLocation>
        <location evidence="1">Cell membrane</location>
        <topology evidence="1">Multi-pass membrane protein</topology>
    </subcellularLocation>
</comment>
<dbReference type="Proteomes" id="UP000549971">
    <property type="component" value="Unassembled WGS sequence"/>
</dbReference>
<dbReference type="Gene3D" id="1.20.1250.20">
    <property type="entry name" value="MFS general substrate transporter like domains"/>
    <property type="match status" value="1"/>
</dbReference>
<evidence type="ECO:0000256" key="6">
    <source>
        <dbReference type="SAM" id="Phobius"/>
    </source>
</evidence>
<feature type="transmembrane region" description="Helical" evidence="6">
    <location>
        <begin position="236"/>
        <end position="257"/>
    </location>
</feature>
<dbReference type="PROSITE" id="PS50850">
    <property type="entry name" value="MFS"/>
    <property type="match status" value="1"/>
</dbReference>
<dbReference type="SUPFAM" id="SSF103473">
    <property type="entry name" value="MFS general substrate transporter"/>
    <property type="match status" value="1"/>
</dbReference>
<comment type="caution">
    <text evidence="8">The sequence shown here is derived from an EMBL/GenBank/DDBJ whole genome shotgun (WGS) entry which is preliminary data.</text>
</comment>
<dbReference type="CDD" id="cd17321">
    <property type="entry name" value="MFS_MMR_MDR_like"/>
    <property type="match status" value="1"/>
</dbReference>
<dbReference type="GO" id="GO:0022857">
    <property type="term" value="F:transmembrane transporter activity"/>
    <property type="evidence" value="ECO:0007669"/>
    <property type="project" value="InterPro"/>
</dbReference>
<feature type="transmembrane region" description="Helical" evidence="6">
    <location>
        <begin position="340"/>
        <end position="360"/>
    </location>
</feature>
<name>A0A7W9MSX0_9ACTN</name>
<feature type="transmembrane region" description="Helical" evidence="6">
    <location>
        <begin position="199"/>
        <end position="224"/>
    </location>
</feature>
<evidence type="ECO:0000256" key="4">
    <source>
        <dbReference type="ARBA" id="ARBA00022989"/>
    </source>
</evidence>
<feature type="domain" description="Major facilitator superfamily (MFS) profile" evidence="7">
    <location>
        <begin position="11"/>
        <end position="388"/>
    </location>
</feature>